<dbReference type="Pfam" id="PF03168">
    <property type="entry name" value="LEA_2"/>
    <property type="match status" value="1"/>
</dbReference>
<feature type="domain" description="Late embryogenesis abundant protein LEA-2 subgroup" evidence="6">
    <location>
        <begin position="109"/>
        <end position="205"/>
    </location>
</feature>
<keyword evidence="2 5" id="KW-0812">Transmembrane</keyword>
<dbReference type="PANTHER" id="PTHR31415:SF4">
    <property type="entry name" value="NDR1_HIN1-LIKE PROTEIN 3"/>
    <property type="match status" value="1"/>
</dbReference>
<evidence type="ECO:0000256" key="2">
    <source>
        <dbReference type="ARBA" id="ARBA00022692"/>
    </source>
</evidence>
<dbReference type="Proteomes" id="UP001454036">
    <property type="component" value="Unassembled WGS sequence"/>
</dbReference>
<comment type="subcellular location">
    <subcellularLocation>
        <location evidence="1">Membrane</location>
        <topology evidence="1">Single-pass membrane protein</topology>
    </subcellularLocation>
</comment>
<evidence type="ECO:0000256" key="1">
    <source>
        <dbReference type="ARBA" id="ARBA00004167"/>
    </source>
</evidence>
<dbReference type="InterPro" id="IPR004864">
    <property type="entry name" value="LEA_2"/>
</dbReference>
<protein>
    <recommendedName>
        <fullName evidence="6">Late embryogenesis abundant protein LEA-2 subgroup domain-containing protein</fullName>
    </recommendedName>
</protein>
<comment type="caution">
    <text evidence="7">The sequence shown here is derived from an EMBL/GenBank/DDBJ whole genome shotgun (WGS) entry which is preliminary data.</text>
</comment>
<evidence type="ECO:0000313" key="7">
    <source>
        <dbReference type="EMBL" id="GAA0142588.1"/>
    </source>
</evidence>
<name>A0AAV3NUH8_LITER</name>
<keyword evidence="4 5" id="KW-0472">Membrane</keyword>
<gene>
    <name evidence="7" type="ORF">LIER_03451</name>
</gene>
<keyword evidence="3 5" id="KW-1133">Transmembrane helix</keyword>
<accession>A0AAV3NUH8</accession>
<dbReference type="GO" id="GO:0098542">
    <property type="term" value="P:defense response to other organism"/>
    <property type="evidence" value="ECO:0007669"/>
    <property type="project" value="InterPro"/>
</dbReference>
<evidence type="ECO:0000259" key="6">
    <source>
        <dbReference type="Pfam" id="PF03168"/>
    </source>
</evidence>
<dbReference type="AlphaFoldDB" id="A0AAV3NUH8"/>
<evidence type="ECO:0000256" key="3">
    <source>
        <dbReference type="ARBA" id="ARBA00022989"/>
    </source>
</evidence>
<evidence type="ECO:0000256" key="4">
    <source>
        <dbReference type="ARBA" id="ARBA00023136"/>
    </source>
</evidence>
<keyword evidence="8" id="KW-1185">Reference proteome</keyword>
<dbReference type="GO" id="GO:0009506">
    <property type="term" value="C:plasmodesma"/>
    <property type="evidence" value="ECO:0007669"/>
    <property type="project" value="TreeGrafter"/>
</dbReference>
<evidence type="ECO:0000313" key="8">
    <source>
        <dbReference type="Proteomes" id="UP001454036"/>
    </source>
</evidence>
<feature type="transmembrane region" description="Helical" evidence="5">
    <location>
        <begin position="53"/>
        <end position="75"/>
    </location>
</feature>
<dbReference type="EMBL" id="BAABME010000415">
    <property type="protein sequence ID" value="GAA0142588.1"/>
    <property type="molecule type" value="Genomic_DNA"/>
</dbReference>
<dbReference type="InterPro" id="IPR044839">
    <property type="entry name" value="NDR1-like"/>
</dbReference>
<proteinExistence type="predicted"/>
<reference evidence="7 8" key="1">
    <citation type="submission" date="2024-01" db="EMBL/GenBank/DDBJ databases">
        <title>The complete chloroplast genome sequence of Lithospermum erythrorhizon: insights into the phylogenetic relationship among Boraginaceae species and the maternal lineages of purple gromwells.</title>
        <authorList>
            <person name="Okada T."/>
            <person name="Watanabe K."/>
        </authorList>
    </citation>
    <scope>NUCLEOTIDE SEQUENCE [LARGE SCALE GENOMIC DNA]</scope>
</reference>
<evidence type="ECO:0000256" key="5">
    <source>
        <dbReference type="SAM" id="Phobius"/>
    </source>
</evidence>
<dbReference type="GO" id="GO:0005886">
    <property type="term" value="C:plasma membrane"/>
    <property type="evidence" value="ECO:0007669"/>
    <property type="project" value="TreeGrafter"/>
</dbReference>
<organism evidence="7 8">
    <name type="scientific">Lithospermum erythrorhizon</name>
    <name type="common">Purple gromwell</name>
    <name type="synonym">Lithospermum officinale var. erythrorhizon</name>
    <dbReference type="NCBI Taxonomy" id="34254"/>
    <lineage>
        <taxon>Eukaryota</taxon>
        <taxon>Viridiplantae</taxon>
        <taxon>Streptophyta</taxon>
        <taxon>Embryophyta</taxon>
        <taxon>Tracheophyta</taxon>
        <taxon>Spermatophyta</taxon>
        <taxon>Magnoliopsida</taxon>
        <taxon>eudicotyledons</taxon>
        <taxon>Gunneridae</taxon>
        <taxon>Pentapetalae</taxon>
        <taxon>asterids</taxon>
        <taxon>lamiids</taxon>
        <taxon>Boraginales</taxon>
        <taxon>Boraginaceae</taxon>
        <taxon>Boraginoideae</taxon>
        <taxon>Lithospermeae</taxon>
        <taxon>Lithospermum</taxon>
    </lineage>
</organism>
<dbReference type="PANTHER" id="PTHR31415">
    <property type="entry name" value="OS05G0367900 PROTEIN"/>
    <property type="match status" value="1"/>
</dbReference>
<sequence>MTKQPHLNGAYYGPSIPPPPTTTYHSPGRGGSCCCNPFSCCCSCIFNCLCSCILQIICTILVILALFTLLFWFIFRPNMLKFYTTNATLTQFNFNTNNNTLYYNLALNVTIRNPNKRIGIYYDAFELRGLYEGKRFGSTNVQPFYQGHKNSTFLENVVLKGQSVLVLGDDGISEYNKDKDEEKYDVDLKIYLRLRFKVGLIKSSKFKPRINCGLKVPLTSGNRTSSSYDLKFESTKCGLDWNL</sequence>